<organism evidence="2 3">
    <name type="scientific">Shewanella psychropiezotolerans</name>
    <dbReference type="NCBI Taxonomy" id="2593655"/>
    <lineage>
        <taxon>Bacteria</taxon>
        <taxon>Pseudomonadati</taxon>
        <taxon>Pseudomonadota</taxon>
        <taxon>Gammaproteobacteria</taxon>
        <taxon>Alteromonadales</taxon>
        <taxon>Shewanellaceae</taxon>
        <taxon>Shewanella</taxon>
    </lineage>
</organism>
<protein>
    <submittedName>
        <fullName evidence="2">Uncharacterized protein</fullName>
    </submittedName>
</protein>
<keyword evidence="1" id="KW-0472">Membrane</keyword>
<gene>
    <name evidence="2" type="ORF">FM037_18385</name>
</gene>
<dbReference type="EMBL" id="CP041614">
    <property type="protein sequence ID" value="QDO84825.1"/>
    <property type="molecule type" value="Genomic_DNA"/>
</dbReference>
<dbReference type="Proteomes" id="UP000315947">
    <property type="component" value="Chromosome"/>
</dbReference>
<evidence type="ECO:0000313" key="2">
    <source>
        <dbReference type="EMBL" id="QDO84825.1"/>
    </source>
</evidence>
<keyword evidence="1" id="KW-0812">Transmembrane</keyword>
<dbReference type="RefSeq" id="WP_144047175.1">
    <property type="nucleotide sequence ID" value="NZ_CP041614.1"/>
</dbReference>
<feature type="transmembrane region" description="Helical" evidence="1">
    <location>
        <begin position="70"/>
        <end position="87"/>
    </location>
</feature>
<proteinExistence type="predicted"/>
<accession>A0ABX5X0E5</accession>
<keyword evidence="3" id="KW-1185">Reference proteome</keyword>
<evidence type="ECO:0000256" key="1">
    <source>
        <dbReference type="SAM" id="Phobius"/>
    </source>
</evidence>
<evidence type="ECO:0000313" key="3">
    <source>
        <dbReference type="Proteomes" id="UP000315947"/>
    </source>
</evidence>
<feature type="transmembrane region" description="Helical" evidence="1">
    <location>
        <begin position="16"/>
        <end position="35"/>
    </location>
</feature>
<name>A0ABX5X0E5_9GAMM</name>
<reference evidence="2 3" key="1">
    <citation type="submission" date="2019-07" db="EMBL/GenBank/DDBJ databases">
        <title>Shewanella sp. YLB-06 whole genomic sequence.</title>
        <authorList>
            <person name="Yu L."/>
        </authorList>
    </citation>
    <scope>NUCLEOTIDE SEQUENCE [LARGE SCALE GENOMIC DNA]</scope>
    <source>
        <strain evidence="2 3">YLB-06</strain>
    </source>
</reference>
<feature type="transmembrane region" description="Helical" evidence="1">
    <location>
        <begin position="42"/>
        <end position="64"/>
    </location>
</feature>
<keyword evidence="1" id="KW-1133">Transmembrane helix</keyword>
<sequence>MIASTTETGSGLDKLLLYHFLMVTAVALLITPLITDNKIFELMLLVTMQIVLTCISTLIGLSMGHTVSKRAASVLFAIWMLVWCVHLA</sequence>